<comment type="caution">
    <text evidence="1">The sequence shown here is derived from an EMBL/GenBank/DDBJ whole genome shotgun (WGS) entry which is preliminary data.</text>
</comment>
<dbReference type="SUPFAM" id="SSF46689">
    <property type="entry name" value="Homeodomain-like"/>
    <property type="match status" value="1"/>
</dbReference>
<dbReference type="Gene3D" id="1.10.10.60">
    <property type="entry name" value="Homeodomain-like"/>
    <property type="match status" value="1"/>
</dbReference>
<feature type="non-terminal residue" evidence="1">
    <location>
        <position position="1"/>
    </location>
</feature>
<dbReference type="OrthoDB" id="608866at2759"/>
<dbReference type="InterPro" id="IPR009057">
    <property type="entry name" value="Homeodomain-like_sf"/>
</dbReference>
<dbReference type="Proteomes" id="UP000257109">
    <property type="component" value="Unassembled WGS sequence"/>
</dbReference>
<dbReference type="PANTHER" id="PTHR44042:SF15">
    <property type="entry name" value="DUPLICATED HOMEODOMAIN-LIKE SUPERFAMILY PROTEIN"/>
    <property type="match status" value="1"/>
</dbReference>
<sequence length="189" mass="22262">MITIKSTLFLELHQIHGRTWKNIAGDVVMTKTAAQVASHNQKYECRQKLSSEQEKKRTIHDITLENDDQNILEHQIMPQSRKLIRLVPPPDFQIQQRTPHFTNHCYSWIPIPNQPSLDFQIQHSIPPPDLQTQHRIPPPELQIQQFPHFIDRYYSWISTPNQELPHHLDQQMYCNSSGPVRLDGHFIDI</sequence>
<proteinExistence type="predicted"/>
<dbReference type="PANTHER" id="PTHR44042">
    <property type="entry name" value="DUPLICATED HOMEODOMAIN-LIKE SUPERFAMILY PROTEIN-RELATED"/>
    <property type="match status" value="1"/>
</dbReference>
<accession>A0A371FG27</accession>
<gene>
    <name evidence="1" type="ORF">CR513_42627</name>
</gene>
<keyword evidence="2" id="KW-1185">Reference proteome</keyword>
<reference evidence="1" key="1">
    <citation type="submission" date="2018-05" db="EMBL/GenBank/DDBJ databases">
        <title>Draft genome of Mucuna pruriens seed.</title>
        <authorList>
            <person name="Nnadi N.E."/>
            <person name="Vos R."/>
            <person name="Hasami M.H."/>
            <person name="Devisetty U.K."/>
            <person name="Aguiy J.C."/>
        </authorList>
    </citation>
    <scope>NUCLEOTIDE SEQUENCE [LARGE SCALE GENOMIC DNA]</scope>
    <source>
        <strain evidence="1">JCA_2017</strain>
    </source>
</reference>
<name>A0A371FG27_MUCPR</name>
<evidence type="ECO:0000313" key="1">
    <source>
        <dbReference type="EMBL" id="RDX77277.1"/>
    </source>
</evidence>
<dbReference type="AlphaFoldDB" id="A0A371FG27"/>
<protein>
    <submittedName>
        <fullName evidence="1">Uncharacterized protein</fullName>
    </submittedName>
</protein>
<organism evidence="1 2">
    <name type="scientific">Mucuna pruriens</name>
    <name type="common">Velvet bean</name>
    <name type="synonym">Dolichos pruriens</name>
    <dbReference type="NCBI Taxonomy" id="157652"/>
    <lineage>
        <taxon>Eukaryota</taxon>
        <taxon>Viridiplantae</taxon>
        <taxon>Streptophyta</taxon>
        <taxon>Embryophyta</taxon>
        <taxon>Tracheophyta</taxon>
        <taxon>Spermatophyta</taxon>
        <taxon>Magnoliopsida</taxon>
        <taxon>eudicotyledons</taxon>
        <taxon>Gunneridae</taxon>
        <taxon>Pentapetalae</taxon>
        <taxon>rosids</taxon>
        <taxon>fabids</taxon>
        <taxon>Fabales</taxon>
        <taxon>Fabaceae</taxon>
        <taxon>Papilionoideae</taxon>
        <taxon>50 kb inversion clade</taxon>
        <taxon>NPAAA clade</taxon>
        <taxon>indigoferoid/millettioid clade</taxon>
        <taxon>Phaseoleae</taxon>
        <taxon>Mucuna</taxon>
    </lineage>
</organism>
<evidence type="ECO:0000313" key="2">
    <source>
        <dbReference type="Proteomes" id="UP000257109"/>
    </source>
</evidence>
<dbReference type="EMBL" id="QJKJ01009223">
    <property type="protein sequence ID" value="RDX77277.1"/>
    <property type="molecule type" value="Genomic_DNA"/>
</dbReference>